<reference evidence="2 3" key="1">
    <citation type="journal article" date="2017" name="Int. J. Syst. Evol. Microbiol.">
        <title>Solibacillus kalamii sp. nov., isolated from a high-efficiency particulate arrestance filter system used in the International Space Station.</title>
        <authorList>
            <person name="Checinska Sielaff A."/>
            <person name="Kumar R.M."/>
            <person name="Pal D."/>
            <person name="Mayilraj S."/>
            <person name="Venkateswaran K."/>
        </authorList>
    </citation>
    <scope>NUCLEOTIDE SEQUENCE [LARGE SCALE GENOMIC DNA]</scope>
    <source>
        <strain evidence="2 3">ISSFR-015</strain>
    </source>
</reference>
<accession>A0ABX3ZIC4</accession>
<keyword evidence="1" id="KW-1133">Transmembrane helix</keyword>
<dbReference type="Proteomes" id="UP000196594">
    <property type="component" value="Unassembled WGS sequence"/>
</dbReference>
<gene>
    <name evidence="2" type="ORF">CBM15_07390</name>
</gene>
<evidence type="ECO:0000313" key="2">
    <source>
        <dbReference type="EMBL" id="OUZ39474.1"/>
    </source>
</evidence>
<keyword evidence="1" id="KW-0812">Transmembrane</keyword>
<comment type="caution">
    <text evidence="2">The sequence shown here is derived from an EMBL/GenBank/DDBJ whole genome shotgun (WGS) entry which is preliminary data.</text>
</comment>
<protein>
    <submittedName>
        <fullName evidence="2">ABC transporter substrate-binding protein</fullName>
    </submittedName>
</protein>
<proteinExistence type="predicted"/>
<dbReference type="EMBL" id="NHNT01000003">
    <property type="protein sequence ID" value="OUZ39474.1"/>
    <property type="molecule type" value="Genomic_DNA"/>
</dbReference>
<name>A0ABX3ZIC4_9BACL</name>
<sequence length="188" mass="22467">MNKLWVWIGIILVIGFIINYWMLIVGAVALYYGIKKLVKYSKEKQQQKALVAEQQQIIENQSTIEYKMERLLVLTNNIDPNGYKRQLYKNKQQMDLRDYWYKYLDLRAKLILNDTPTYREEEVLHIMCDELLIRMDNLEIEVTDAVKKEFIEENLMPLLKDIVEIMGDISPIKTINMDAYRLLKKNKQ</sequence>
<organism evidence="2 3">
    <name type="scientific">Solibacillus kalamii</name>
    <dbReference type="NCBI Taxonomy" id="1748298"/>
    <lineage>
        <taxon>Bacteria</taxon>
        <taxon>Bacillati</taxon>
        <taxon>Bacillota</taxon>
        <taxon>Bacilli</taxon>
        <taxon>Bacillales</taxon>
        <taxon>Caryophanaceae</taxon>
        <taxon>Solibacillus</taxon>
    </lineage>
</organism>
<dbReference type="RefSeq" id="WP_087616762.1">
    <property type="nucleotide sequence ID" value="NZ_JAFBEY010000001.1"/>
</dbReference>
<keyword evidence="3" id="KW-1185">Reference proteome</keyword>
<feature type="transmembrane region" description="Helical" evidence="1">
    <location>
        <begin position="6"/>
        <end position="34"/>
    </location>
</feature>
<evidence type="ECO:0000313" key="3">
    <source>
        <dbReference type="Proteomes" id="UP000196594"/>
    </source>
</evidence>
<evidence type="ECO:0000256" key="1">
    <source>
        <dbReference type="SAM" id="Phobius"/>
    </source>
</evidence>
<keyword evidence="1" id="KW-0472">Membrane</keyword>